<proteinExistence type="predicted"/>
<dbReference type="GO" id="GO:0005829">
    <property type="term" value="C:cytosol"/>
    <property type="evidence" value="ECO:0007669"/>
    <property type="project" value="TreeGrafter"/>
</dbReference>
<dbReference type="AlphaFoldDB" id="A0A6N2MKQ9"/>
<protein>
    <submittedName>
        <fullName evidence="1">Uncharacterized protein</fullName>
    </submittedName>
</protein>
<gene>
    <name evidence="1" type="ORF">SVIM_LOCUS385752</name>
</gene>
<name>A0A6N2MKQ9_SALVM</name>
<sequence>MDVSVHPSYLTLDTCRYSDLKHKTRKRGRHDLLATLITDLPCSSISWYSSPQSSIYAAAANFRFRFHLQEKDPKEDDKDEEKGGFMDKVKDFIQDIGEKIEGAIGFGKPTADVA</sequence>
<organism evidence="1">
    <name type="scientific">Salix viminalis</name>
    <name type="common">Common osier</name>
    <name type="synonym">Basket willow</name>
    <dbReference type="NCBI Taxonomy" id="40686"/>
    <lineage>
        <taxon>Eukaryota</taxon>
        <taxon>Viridiplantae</taxon>
        <taxon>Streptophyta</taxon>
        <taxon>Embryophyta</taxon>
        <taxon>Tracheophyta</taxon>
        <taxon>Spermatophyta</taxon>
        <taxon>Magnoliopsida</taxon>
        <taxon>eudicotyledons</taxon>
        <taxon>Gunneridae</taxon>
        <taxon>Pentapetalae</taxon>
        <taxon>rosids</taxon>
        <taxon>fabids</taxon>
        <taxon>Malpighiales</taxon>
        <taxon>Salicaceae</taxon>
        <taxon>Saliceae</taxon>
        <taxon>Salix</taxon>
    </lineage>
</organism>
<dbReference type="InterPro" id="IPR045043">
    <property type="entry name" value="Lea14-like"/>
</dbReference>
<dbReference type="PANTHER" id="PTHR31459">
    <property type="match status" value="1"/>
</dbReference>
<dbReference type="EMBL" id="CAADRP010001857">
    <property type="protein sequence ID" value="VFU54832.1"/>
    <property type="molecule type" value="Genomic_DNA"/>
</dbReference>
<evidence type="ECO:0000313" key="1">
    <source>
        <dbReference type="EMBL" id="VFU54832.1"/>
    </source>
</evidence>
<accession>A0A6N2MKQ9</accession>
<reference evidence="1" key="1">
    <citation type="submission" date="2019-03" db="EMBL/GenBank/DDBJ databases">
        <authorList>
            <person name="Mank J."/>
            <person name="Almeida P."/>
        </authorList>
    </citation>
    <scope>NUCLEOTIDE SEQUENCE</scope>
    <source>
        <strain evidence="1">78183</strain>
    </source>
</reference>
<dbReference type="PANTHER" id="PTHR31459:SF22">
    <property type="entry name" value="WATER STRESS AND HYPERSENSITIVE RESPONSE DOMAIN-CONTAINING PROTEIN"/>
    <property type="match status" value="1"/>
</dbReference>